<evidence type="ECO:0008006" key="3">
    <source>
        <dbReference type="Google" id="ProtNLM"/>
    </source>
</evidence>
<dbReference type="EMBL" id="LM997413">
    <property type="protein sequence ID" value="CEA04232.1"/>
    <property type="molecule type" value="Genomic_DNA"/>
</dbReference>
<dbReference type="AlphaFoldDB" id="A0A078MFQ2"/>
<feature type="signal peptide" evidence="1">
    <location>
        <begin position="1"/>
        <end position="22"/>
    </location>
</feature>
<sequence length="114" mass="12258">MRMSVRVGGLLLALLLSAPALALSLNQAMSALPAAKAAGQLGEQPDGYLGVVAAGGNAAEIARQINQARRDEYQRLAKENNIQVRDVESMAGKKALERTPRGQYILVNDVWMKK</sequence>
<dbReference type="RefSeq" id="WP_044499027.1">
    <property type="nucleotide sequence ID" value="NZ_LK391969.1"/>
</dbReference>
<gene>
    <name evidence="2" type="ORF">BN1049_01417</name>
</gene>
<dbReference type="EMBL" id="LK391969">
    <property type="protein sequence ID" value="CEF26485.1"/>
    <property type="molecule type" value="Genomic_DNA"/>
</dbReference>
<protein>
    <recommendedName>
        <fullName evidence="3">DUF1318 domain-containing protein</fullName>
    </recommendedName>
</protein>
<evidence type="ECO:0000256" key="1">
    <source>
        <dbReference type="SAM" id="SignalP"/>
    </source>
</evidence>
<dbReference type="OrthoDB" id="9798130at2"/>
<dbReference type="PATRIC" id="fig|1461581.3.peg.1395"/>
<keyword evidence="1" id="KW-0732">Signal</keyword>
<accession>A0A078MFQ2</accession>
<dbReference type="InterPro" id="IPR008309">
    <property type="entry name" value="YdbL"/>
</dbReference>
<organism evidence="2">
    <name type="scientific">Pseudomonas saudimassiliensis</name>
    <dbReference type="NCBI Taxonomy" id="1461581"/>
    <lineage>
        <taxon>Bacteria</taxon>
        <taxon>Pseudomonadati</taxon>
        <taxon>Pseudomonadota</taxon>
        <taxon>Gammaproteobacteria</taxon>
        <taxon>Pseudomonadales</taxon>
        <taxon>Pseudomonadaceae</taxon>
        <taxon>Pseudomonas</taxon>
    </lineage>
</organism>
<feature type="chain" id="PRO_5007377930" description="DUF1318 domain-containing protein" evidence="1">
    <location>
        <begin position="23"/>
        <end position="114"/>
    </location>
</feature>
<name>A0A078MFQ2_9PSED</name>
<proteinExistence type="predicted"/>
<reference evidence="2" key="1">
    <citation type="submission" date="2014-07" db="EMBL/GenBank/DDBJ databases">
        <authorList>
            <person name="Urmite Genomes Urmite Genomes"/>
        </authorList>
    </citation>
    <scope>NUCLEOTIDE SEQUENCE</scope>
    <source>
        <strain evidence="2">12M76_air</strain>
    </source>
</reference>
<evidence type="ECO:0000313" key="2">
    <source>
        <dbReference type="EMBL" id="CEA04232.1"/>
    </source>
</evidence>
<dbReference type="Pfam" id="PF07027">
    <property type="entry name" value="DUF1318"/>
    <property type="match status" value="1"/>
</dbReference>
<dbReference type="PIRSF" id="PIRSF025560">
    <property type="entry name" value="UCP025560"/>
    <property type="match status" value="1"/>
</dbReference>